<dbReference type="GO" id="GO:0009288">
    <property type="term" value="C:bacterial-type flagellum"/>
    <property type="evidence" value="ECO:0007669"/>
    <property type="project" value="InterPro"/>
</dbReference>
<dbReference type="AlphaFoldDB" id="A0A2I6S576"/>
<dbReference type="GO" id="GO:0004721">
    <property type="term" value="F:phosphoprotein phosphatase activity"/>
    <property type="evidence" value="ECO:0007669"/>
    <property type="project" value="UniProtKB-KW"/>
</dbReference>
<evidence type="ECO:0000256" key="5">
    <source>
        <dbReference type="ARBA" id="ARBA00022500"/>
    </source>
</evidence>
<comment type="subcellular location">
    <subcellularLocation>
        <location evidence="1">Cytoplasm</location>
    </subcellularLocation>
</comment>
<protein>
    <recommendedName>
        <fullName evidence="3">Protein phosphatase CheZ</fullName>
    </recommendedName>
    <alternativeName>
        <fullName evidence="9">Chemotaxis protein CheZ</fullName>
    </alternativeName>
</protein>
<organism evidence="11 12">
    <name type="scientific">Pseudazoarcus pumilus</name>
    <dbReference type="NCBI Taxonomy" id="2067960"/>
    <lineage>
        <taxon>Bacteria</taxon>
        <taxon>Pseudomonadati</taxon>
        <taxon>Pseudomonadota</taxon>
        <taxon>Betaproteobacteria</taxon>
        <taxon>Rhodocyclales</taxon>
        <taxon>Zoogloeaceae</taxon>
        <taxon>Pseudazoarcus</taxon>
    </lineage>
</organism>
<evidence type="ECO:0000256" key="1">
    <source>
        <dbReference type="ARBA" id="ARBA00004496"/>
    </source>
</evidence>
<evidence type="ECO:0000256" key="7">
    <source>
        <dbReference type="ARBA" id="ARBA00022801"/>
    </source>
</evidence>
<feature type="compositionally biased region" description="Low complexity" evidence="10">
    <location>
        <begin position="24"/>
        <end position="47"/>
    </location>
</feature>
<evidence type="ECO:0000256" key="6">
    <source>
        <dbReference type="ARBA" id="ARBA00022779"/>
    </source>
</evidence>
<keyword evidence="7" id="KW-0378">Hydrolase</keyword>
<evidence type="ECO:0000313" key="12">
    <source>
        <dbReference type="Proteomes" id="UP000242205"/>
    </source>
</evidence>
<dbReference type="InterPro" id="IPR050992">
    <property type="entry name" value="CheZ_family_phosphatases"/>
</dbReference>
<proteinExistence type="inferred from homology"/>
<feature type="region of interest" description="Disordered" evidence="10">
    <location>
        <begin position="249"/>
        <end position="270"/>
    </location>
</feature>
<dbReference type="Pfam" id="PF04344">
    <property type="entry name" value="CheZ"/>
    <property type="match status" value="1"/>
</dbReference>
<dbReference type="OrthoDB" id="9773007at2"/>
<keyword evidence="5" id="KW-0145">Chemotaxis</keyword>
<dbReference type="Gene3D" id="1.10.287.500">
    <property type="entry name" value="Helix hairpin bin"/>
    <property type="match status" value="1"/>
</dbReference>
<evidence type="ECO:0000256" key="9">
    <source>
        <dbReference type="ARBA" id="ARBA00029599"/>
    </source>
</evidence>
<keyword evidence="8" id="KW-0904">Protein phosphatase</keyword>
<dbReference type="PANTHER" id="PTHR43693">
    <property type="entry name" value="PROTEIN PHOSPHATASE CHEZ"/>
    <property type="match status" value="1"/>
</dbReference>
<dbReference type="KEGG" id="atw:C0099_05275"/>
<keyword evidence="6" id="KW-0283">Flagellar rotation</keyword>
<dbReference type="NCBIfam" id="NF008368">
    <property type="entry name" value="PRK11166.1"/>
    <property type="match status" value="1"/>
</dbReference>
<name>A0A2I6S576_9RHOO</name>
<dbReference type="RefSeq" id="WP_102246469.1">
    <property type="nucleotide sequence ID" value="NZ_CP025682.1"/>
</dbReference>
<comment type="similarity">
    <text evidence="2">Belongs to the CheZ family.</text>
</comment>
<dbReference type="GO" id="GO:0097588">
    <property type="term" value="P:archaeal or bacterial-type flagellum-dependent cell motility"/>
    <property type="evidence" value="ECO:0007669"/>
    <property type="project" value="UniProtKB-KW"/>
</dbReference>
<dbReference type="PANTHER" id="PTHR43693:SF1">
    <property type="entry name" value="PROTEIN PHOSPHATASE CHEZ"/>
    <property type="match status" value="1"/>
</dbReference>
<evidence type="ECO:0000256" key="8">
    <source>
        <dbReference type="ARBA" id="ARBA00022912"/>
    </source>
</evidence>
<evidence type="ECO:0000256" key="2">
    <source>
        <dbReference type="ARBA" id="ARBA00005908"/>
    </source>
</evidence>
<accession>A0A2I6S576</accession>
<keyword evidence="4" id="KW-0963">Cytoplasm</keyword>
<evidence type="ECO:0000256" key="4">
    <source>
        <dbReference type="ARBA" id="ARBA00022490"/>
    </source>
</evidence>
<sequence>MTKKHKIDEAGDNDELQELFDSIAADAGRDQAAASAPAAAPAAAASGDDPDLQALFDEVASSYEPQAASLDEAAPLRAGAREAEGDEVFSKIGHMTRQVHDTLRALGLDSESLSDAVQGIPDARQRLTYIAHMTEQAASRVLNATDQAKPVQDKLQNDAEMLQARWDRLFANDLSVEEFKLLASETREFIGDVRTGSEATNAQLMEIMMAQDFQDLTGQVIKKVVDLAQALEAELLQLLLETMPEDRRPAAKGDGLMNGPVIDSKRSDVVNTQEQVDDLLDSLGF</sequence>
<dbReference type="SUPFAM" id="SSF75708">
    <property type="entry name" value="Chemotaxis phosphatase CheZ"/>
    <property type="match status" value="1"/>
</dbReference>
<evidence type="ECO:0000313" key="11">
    <source>
        <dbReference type="EMBL" id="AUN94399.1"/>
    </source>
</evidence>
<dbReference type="Proteomes" id="UP000242205">
    <property type="component" value="Chromosome"/>
</dbReference>
<feature type="region of interest" description="Disordered" evidence="10">
    <location>
        <begin position="1"/>
        <end position="50"/>
    </location>
</feature>
<dbReference type="EMBL" id="CP025682">
    <property type="protein sequence ID" value="AUN94399.1"/>
    <property type="molecule type" value="Genomic_DNA"/>
</dbReference>
<evidence type="ECO:0000256" key="10">
    <source>
        <dbReference type="SAM" id="MobiDB-lite"/>
    </source>
</evidence>
<dbReference type="GO" id="GO:0005737">
    <property type="term" value="C:cytoplasm"/>
    <property type="evidence" value="ECO:0007669"/>
    <property type="project" value="UniProtKB-SubCell"/>
</dbReference>
<dbReference type="InterPro" id="IPR007439">
    <property type="entry name" value="Chemotax_Pase_CheZ"/>
</dbReference>
<reference evidence="11 12" key="1">
    <citation type="submission" date="2018-01" db="EMBL/GenBank/DDBJ databases">
        <authorList>
            <person name="Fu G.-Y."/>
        </authorList>
    </citation>
    <scope>NUCLEOTIDE SEQUENCE [LARGE SCALE GENOMIC DNA]</scope>
    <source>
        <strain evidence="11 12">SY39</strain>
    </source>
</reference>
<dbReference type="GO" id="GO:0050920">
    <property type="term" value="P:regulation of chemotaxis"/>
    <property type="evidence" value="ECO:0007669"/>
    <property type="project" value="InterPro"/>
</dbReference>
<dbReference type="GO" id="GO:0006935">
    <property type="term" value="P:chemotaxis"/>
    <property type="evidence" value="ECO:0007669"/>
    <property type="project" value="UniProtKB-KW"/>
</dbReference>
<gene>
    <name evidence="11" type="ORF">C0099_05275</name>
</gene>
<evidence type="ECO:0000256" key="3">
    <source>
        <dbReference type="ARBA" id="ARBA00018484"/>
    </source>
</evidence>
<keyword evidence="12" id="KW-1185">Reference proteome</keyword>